<evidence type="ECO:0000313" key="4">
    <source>
        <dbReference type="EMBL" id="GGG84394.1"/>
    </source>
</evidence>
<protein>
    <recommendedName>
        <fullName evidence="6">Trehalase</fullName>
    </recommendedName>
</protein>
<evidence type="ECO:0000259" key="3">
    <source>
        <dbReference type="Pfam" id="PF22422"/>
    </source>
</evidence>
<sequence>MSSNTSARAALLLFLASAAAFAQPPLLNPANYRHYVTTFEADELAATGKIYNGEPSSSGQPAEAAWPWMQQEIPFFDSPDKATEEMYYFRWYAFKKHVVDTPTGYVITEWLPKPNFPNPEHPDGSYGALVDAAPFHLGEARWLHTEAIAEDDARFWYKPDVPGSPNIRKYSAAMATAVRAVTLANGDRSLATSLLPQLTRVYHDWETAQQDSNGLFWSIDTRDAMEKSISGDGYRPTLNSYMVSDARAIAATALLARNQQLANEYTAKADKLNRLIETVLWNPRDQFYEVVSPAKDSGIRAEKKFIDPGTILKLAGVRELIGYNPWNFSSPAPSHAVAWNQLFDPQGFDGKYGATTAERRSPRFRFVSSDQCTWNGPAWPFAMTQTLNAMAAYLDSPGSHTIDFKDYRLLFSRYVLAQHIHLPNGRLIDWIDEDYDADTDEWIAKDMLLQKHKQVGRGNYYNHSGFADPLITGLIGLRPRADDTIEITPAIDPKAWPWFAIDALPYHHHLLTIAWDSTGHRYHRGQGLSIAVDGKVIARRATLGHLSAALPHSVQPAGEDVDPRN</sequence>
<dbReference type="InterPro" id="IPR005194">
    <property type="entry name" value="Glyco_hydro_65_C"/>
</dbReference>
<reference evidence="4" key="2">
    <citation type="submission" date="2020-09" db="EMBL/GenBank/DDBJ databases">
        <authorList>
            <person name="Sun Q."/>
            <person name="Zhou Y."/>
        </authorList>
    </citation>
    <scope>NUCLEOTIDE SEQUENCE</scope>
    <source>
        <strain evidence="4">CGMCC 1.12997</strain>
    </source>
</reference>
<evidence type="ECO:0000313" key="5">
    <source>
        <dbReference type="Proteomes" id="UP000647241"/>
    </source>
</evidence>
<accession>A0A917HNH5</accession>
<evidence type="ECO:0008006" key="6">
    <source>
        <dbReference type="Google" id="ProtNLM"/>
    </source>
</evidence>
<proteinExistence type="predicted"/>
<feature type="signal peptide" evidence="1">
    <location>
        <begin position="1"/>
        <end position="22"/>
    </location>
</feature>
<feature type="domain" description="Mannosylglycerate hydrolase MGH1-like glycoside hydrolase" evidence="3">
    <location>
        <begin position="131"/>
        <end position="464"/>
    </location>
</feature>
<evidence type="ECO:0000256" key="1">
    <source>
        <dbReference type="SAM" id="SignalP"/>
    </source>
</evidence>
<name>A0A917HNH5_9BACT</name>
<evidence type="ECO:0000259" key="2">
    <source>
        <dbReference type="Pfam" id="PF03633"/>
    </source>
</evidence>
<gene>
    <name evidence="4" type="ORF">GCM10011585_30200</name>
</gene>
<keyword evidence="5" id="KW-1185">Reference proteome</keyword>
<dbReference type="SUPFAM" id="SSF48208">
    <property type="entry name" value="Six-hairpin glycosidases"/>
    <property type="match status" value="1"/>
</dbReference>
<keyword evidence="1" id="KW-0732">Signal</keyword>
<dbReference type="Gene3D" id="1.50.10.10">
    <property type="match status" value="1"/>
</dbReference>
<comment type="caution">
    <text evidence="4">The sequence shown here is derived from an EMBL/GenBank/DDBJ whole genome shotgun (WGS) entry which is preliminary data.</text>
</comment>
<organism evidence="4 5">
    <name type="scientific">Edaphobacter dinghuensis</name>
    <dbReference type="NCBI Taxonomy" id="1560005"/>
    <lineage>
        <taxon>Bacteria</taxon>
        <taxon>Pseudomonadati</taxon>
        <taxon>Acidobacteriota</taxon>
        <taxon>Terriglobia</taxon>
        <taxon>Terriglobales</taxon>
        <taxon>Acidobacteriaceae</taxon>
        <taxon>Edaphobacter</taxon>
    </lineage>
</organism>
<dbReference type="InterPro" id="IPR012341">
    <property type="entry name" value="6hp_glycosidase-like_sf"/>
</dbReference>
<reference evidence="4" key="1">
    <citation type="journal article" date="2014" name="Int. J. Syst. Evol. Microbiol.">
        <title>Complete genome sequence of Corynebacterium casei LMG S-19264T (=DSM 44701T), isolated from a smear-ripened cheese.</title>
        <authorList>
            <consortium name="US DOE Joint Genome Institute (JGI-PGF)"/>
            <person name="Walter F."/>
            <person name="Albersmeier A."/>
            <person name="Kalinowski J."/>
            <person name="Ruckert C."/>
        </authorList>
    </citation>
    <scope>NUCLEOTIDE SEQUENCE</scope>
    <source>
        <strain evidence="4">CGMCC 1.12997</strain>
    </source>
</reference>
<dbReference type="GO" id="GO:0005975">
    <property type="term" value="P:carbohydrate metabolic process"/>
    <property type="evidence" value="ECO:0007669"/>
    <property type="project" value="InterPro"/>
</dbReference>
<dbReference type="Pfam" id="PF22422">
    <property type="entry name" value="MGH1-like_GH"/>
    <property type="match status" value="1"/>
</dbReference>
<dbReference type="EMBL" id="BMGT01000003">
    <property type="protein sequence ID" value="GGG84394.1"/>
    <property type="molecule type" value="Genomic_DNA"/>
</dbReference>
<dbReference type="InterPro" id="IPR008928">
    <property type="entry name" value="6-hairpin_glycosidase_sf"/>
</dbReference>
<dbReference type="AlphaFoldDB" id="A0A917HNH5"/>
<dbReference type="InterPro" id="IPR054491">
    <property type="entry name" value="MGH1-like_GH"/>
</dbReference>
<feature type="domain" description="Glycoside hydrolase family 65 C-terminal" evidence="2">
    <location>
        <begin position="481"/>
        <end position="537"/>
    </location>
</feature>
<dbReference type="Pfam" id="PF03633">
    <property type="entry name" value="Glyco_hydro_65C"/>
    <property type="match status" value="1"/>
</dbReference>
<dbReference type="Proteomes" id="UP000647241">
    <property type="component" value="Unassembled WGS sequence"/>
</dbReference>
<feature type="chain" id="PRO_5037573356" description="Trehalase" evidence="1">
    <location>
        <begin position="23"/>
        <end position="565"/>
    </location>
</feature>
<dbReference type="RefSeq" id="WP_188555000.1">
    <property type="nucleotide sequence ID" value="NZ_BMGT01000003.1"/>
</dbReference>